<evidence type="ECO:0000313" key="5">
    <source>
        <dbReference type="Proteomes" id="UP000676506"/>
    </source>
</evidence>
<dbReference type="InterPro" id="IPR001789">
    <property type="entry name" value="Sig_transdc_resp-reg_receiver"/>
</dbReference>
<dbReference type="InterPro" id="IPR050595">
    <property type="entry name" value="Bact_response_regulator"/>
</dbReference>
<feature type="domain" description="Response regulatory" evidence="3">
    <location>
        <begin position="6"/>
        <end position="117"/>
    </location>
</feature>
<evidence type="ECO:0000313" key="4">
    <source>
        <dbReference type="EMBL" id="QUW02219.1"/>
    </source>
</evidence>
<keyword evidence="5" id="KW-1185">Reference proteome</keyword>
<protein>
    <submittedName>
        <fullName evidence="4">Response regulator</fullName>
    </submittedName>
</protein>
<proteinExistence type="predicted"/>
<dbReference type="SMART" id="SM00448">
    <property type="entry name" value="REC"/>
    <property type="match status" value="1"/>
</dbReference>
<evidence type="ECO:0000256" key="1">
    <source>
        <dbReference type="ARBA" id="ARBA00022553"/>
    </source>
</evidence>
<dbReference type="PROSITE" id="PS50110">
    <property type="entry name" value="RESPONSE_REGULATORY"/>
    <property type="match status" value="1"/>
</dbReference>
<sequence length="122" mass="13662">MSEKPTLLVVDDEELIIELLTDLFEDDFTVVTASNGMLALKALREFPAIQGVITDLHMPLLNGVELVKEIRQIYPNLPVLGLSGTLKSSRESFFQGIPFLQKPFEVTELLLLARRLFQPGAH</sequence>
<name>A0ABX8B961_9BACT</name>
<dbReference type="Pfam" id="PF00072">
    <property type="entry name" value="Response_reg"/>
    <property type="match status" value="1"/>
</dbReference>
<gene>
    <name evidence="4" type="ORF">J8C06_07570</name>
</gene>
<keyword evidence="1 2" id="KW-0597">Phosphoprotein</keyword>
<reference evidence="4 5" key="1">
    <citation type="submission" date="2021-03" db="EMBL/GenBank/DDBJ databases">
        <title>Genomic and phenotypic characterization of Chloracidobacterium isolates provides evidence for multiple species.</title>
        <authorList>
            <person name="Saini M.K."/>
            <person name="Costas A.M.G."/>
            <person name="Tank M."/>
            <person name="Bryant D.A."/>
        </authorList>
    </citation>
    <scope>NUCLEOTIDE SEQUENCE [LARGE SCALE GENOMIC DNA]</scope>
    <source>
        <strain evidence="4 5">BV2-C</strain>
    </source>
</reference>
<dbReference type="EMBL" id="CP072648">
    <property type="protein sequence ID" value="QUW02219.1"/>
    <property type="molecule type" value="Genomic_DNA"/>
</dbReference>
<evidence type="ECO:0000259" key="3">
    <source>
        <dbReference type="PROSITE" id="PS50110"/>
    </source>
</evidence>
<dbReference type="Proteomes" id="UP000676506">
    <property type="component" value="Chromosome 1"/>
</dbReference>
<accession>A0ABX8B961</accession>
<dbReference type="RefSeq" id="WP_211428109.1">
    <property type="nucleotide sequence ID" value="NZ_CP072648.1"/>
</dbReference>
<organism evidence="4 5">
    <name type="scientific">Chloracidobacterium validum</name>
    <dbReference type="NCBI Taxonomy" id="2821543"/>
    <lineage>
        <taxon>Bacteria</taxon>
        <taxon>Pseudomonadati</taxon>
        <taxon>Acidobacteriota</taxon>
        <taxon>Terriglobia</taxon>
        <taxon>Terriglobales</taxon>
        <taxon>Acidobacteriaceae</taxon>
        <taxon>Chloracidobacterium</taxon>
    </lineage>
</organism>
<dbReference type="PANTHER" id="PTHR44591:SF21">
    <property type="entry name" value="TWO-COMPONENT RESPONSE REGULATOR"/>
    <property type="match status" value="1"/>
</dbReference>
<dbReference type="SUPFAM" id="SSF52172">
    <property type="entry name" value="CheY-like"/>
    <property type="match status" value="1"/>
</dbReference>
<dbReference type="InterPro" id="IPR011006">
    <property type="entry name" value="CheY-like_superfamily"/>
</dbReference>
<evidence type="ECO:0000256" key="2">
    <source>
        <dbReference type="PROSITE-ProRule" id="PRU00169"/>
    </source>
</evidence>
<feature type="modified residue" description="4-aspartylphosphate" evidence="2">
    <location>
        <position position="55"/>
    </location>
</feature>
<dbReference type="Gene3D" id="3.40.50.2300">
    <property type="match status" value="1"/>
</dbReference>
<dbReference type="PANTHER" id="PTHR44591">
    <property type="entry name" value="STRESS RESPONSE REGULATOR PROTEIN 1"/>
    <property type="match status" value="1"/>
</dbReference>